<keyword evidence="4" id="KW-0378">Hydrolase</keyword>
<evidence type="ECO:0000259" key="6">
    <source>
        <dbReference type="SMART" id="SM00849"/>
    </source>
</evidence>
<comment type="cofactor">
    <cofactor evidence="1">
        <name>Zn(2+)</name>
        <dbReference type="ChEBI" id="CHEBI:29105"/>
    </cofactor>
</comment>
<evidence type="ECO:0000313" key="7">
    <source>
        <dbReference type="EMBL" id="MFC4295399.1"/>
    </source>
</evidence>
<dbReference type="PANTHER" id="PTHR42978:SF2">
    <property type="entry name" value="102 KBASES UNSTABLE REGION: FROM 1 TO 119443"/>
    <property type="match status" value="1"/>
</dbReference>
<keyword evidence="5" id="KW-0862">Zinc</keyword>
<name>A0ABV8RRC3_9SPHN</name>
<comment type="similarity">
    <text evidence="2">Belongs to the metallo-beta-lactamase superfamily.</text>
</comment>
<keyword evidence="8" id="KW-1185">Reference proteome</keyword>
<accession>A0ABV8RRC3</accession>
<keyword evidence="3" id="KW-0479">Metal-binding</keyword>
<gene>
    <name evidence="7" type="ORF">ACFO0A_10075</name>
</gene>
<evidence type="ECO:0000256" key="3">
    <source>
        <dbReference type="ARBA" id="ARBA00022723"/>
    </source>
</evidence>
<feature type="domain" description="Metallo-beta-lactamase" evidence="6">
    <location>
        <begin position="83"/>
        <end position="282"/>
    </location>
</feature>
<dbReference type="SMART" id="SM00849">
    <property type="entry name" value="Lactamase_B"/>
    <property type="match status" value="1"/>
</dbReference>
<evidence type="ECO:0000256" key="5">
    <source>
        <dbReference type="ARBA" id="ARBA00022833"/>
    </source>
</evidence>
<dbReference type="Proteomes" id="UP001595828">
    <property type="component" value="Unassembled WGS sequence"/>
</dbReference>
<dbReference type="InterPro" id="IPR001279">
    <property type="entry name" value="Metallo-B-lactamas"/>
</dbReference>
<dbReference type="SUPFAM" id="SSF56281">
    <property type="entry name" value="Metallo-hydrolase/oxidoreductase"/>
    <property type="match status" value="1"/>
</dbReference>
<dbReference type="Pfam" id="PF00753">
    <property type="entry name" value="Lactamase_B"/>
    <property type="match status" value="1"/>
</dbReference>
<evidence type="ECO:0000256" key="4">
    <source>
        <dbReference type="ARBA" id="ARBA00022801"/>
    </source>
</evidence>
<organism evidence="7 8">
    <name type="scientific">Novosphingobium tardum</name>
    <dbReference type="NCBI Taxonomy" id="1538021"/>
    <lineage>
        <taxon>Bacteria</taxon>
        <taxon>Pseudomonadati</taxon>
        <taxon>Pseudomonadota</taxon>
        <taxon>Alphaproteobacteria</taxon>
        <taxon>Sphingomonadales</taxon>
        <taxon>Sphingomonadaceae</taxon>
        <taxon>Novosphingobium</taxon>
    </lineage>
</organism>
<dbReference type="InterPro" id="IPR036866">
    <property type="entry name" value="RibonucZ/Hydroxyglut_hydro"/>
</dbReference>
<sequence>MKRRYRLLLLAVAVLGLPYYWLVLDNSVSGVPAYRLDIAQLRQAAGAIPGARPDSVTVQVVGWRRVPGTLMVAGGGLKRNLVAVQSFLLHAPGGNIVIDSGFDAAAARSMDMEKFLPAAQAKVDAAIRDARLVLFTHEHLDHMTGLLRMKDFASVAPHVLVTPEQGPGGPLARSLPWPRDTGRLVPRKLAPVQPVAPGVVVVRTPGHTPGSQMIFARLADGSEYLFAGDTASMRRNWSLKRLRSRLLSDYLAPEDRPQVMGWLRAINDLFRQDPGLIVVSGHDYDDLVTDPTKRAFREDFVTRTVIPRPPGSQLQ</sequence>
<dbReference type="PANTHER" id="PTHR42978">
    <property type="entry name" value="QUORUM-QUENCHING LACTONASE YTNP-RELATED-RELATED"/>
    <property type="match status" value="1"/>
</dbReference>
<evidence type="ECO:0000256" key="2">
    <source>
        <dbReference type="ARBA" id="ARBA00007749"/>
    </source>
</evidence>
<comment type="caution">
    <text evidence="7">The sequence shown here is derived from an EMBL/GenBank/DDBJ whole genome shotgun (WGS) entry which is preliminary data.</text>
</comment>
<protein>
    <submittedName>
        <fullName evidence="7">MBL fold metallo-hydrolase</fullName>
    </submittedName>
</protein>
<reference evidence="8" key="1">
    <citation type="journal article" date="2019" name="Int. J. Syst. Evol. Microbiol.">
        <title>The Global Catalogue of Microorganisms (GCM) 10K type strain sequencing project: providing services to taxonomists for standard genome sequencing and annotation.</title>
        <authorList>
            <consortium name="The Broad Institute Genomics Platform"/>
            <consortium name="The Broad Institute Genome Sequencing Center for Infectious Disease"/>
            <person name="Wu L."/>
            <person name="Ma J."/>
        </authorList>
    </citation>
    <scope>NUCLEOTIDE SEQUENCE [LARGE SCALE GENOMIC DNA]</scope>
    <source>
        <strain evidence="8">CGMCC 1.12989</strain>
    </source>
</reference>
<proteinExistence type="inferred from homology"/>
<dbReference type="Gene3D" id="3.60.15.10">
    <property type="entry name" value="Ribonuclease Z/Hydroxyacylglutathione hydrolase-like"/>
    <property type="match status" value="1"/>
</dbReference>
<evidence type="ECO:0000313" key="8">
    <source>
        <dbReference type="Proteomes" id="UP001595828"/>
    </source>
</evidence>
<dbReference type="InterPro" id="IPR051013">
    <property type="entry name" value="MBL_superfamily_lactonases"/>
</dbReference>
<dbReference type="EMBL" id="JBHSDR010000006">
    <property type="protein sequence ID" value="MFC4295399.1"/>
    <property type="molecule type" value="Genomic_DNA"/>
</dbReference>
<evidence type="ECO:0000256" key="1">
    <source>
        <dbReference type="ARBA" id="ARBA00001947"/>
    </source>
</evidence>